<evidence type="ECO:0000313" key="1">
    <source>
        <dbReference type="EMBL" id="ANS52581.1"/>
    </source>
</evidence>
<evidence type="ECO:0000313" key="2">
    <source>
        <dbReference type="Proteomes" id="UP000092743"/>
    </source>
</evidence>
<protein>
    <submittedName>
        <fullName evidence="1">Uncharacterized protein</fullName>
    </submittedName>
</protein>
<organism evidence="1 2">
    <name type="scientific">Bacillus thuringiensis</name>
    <dbReference type="NCBI Taxonomy" id="1428"/>
    <lineage>
        <taxon>Bacteria</taxon>
        <taxon>Bacillati</taxon>
        <taxon>Bacillota</taxon>
        <taxon>Bacilli</taxon>
        <taxon>Bacillales</taxon>
        <taxon>Bacillaceae</taxon>
        <taxon>Bacillus</taxon>
        <taxon>Bacillus cereus group</taxon>
    </lineage>
</organism>
<reference evidence="1 2" key="1">
    <citation type="submission" date="2016-04" db="EMBL/GenBank/DDBJ databases">
        <title>High quality genome of the nematocidal Bacillus thuringiensis MYBT18246.</title>
        <authorList>
            <person name="Hollensteiner J."/>
            <person name="Poehlein A."/>
            <person name="Sproeer C."/>
            <person name="Bunk B."/>
            <person name="Rosenstiel P."/>
            <person name="Schulenburg H."/>
            <person name="Liesegang H."/>
        </authorList>
    </citation>
    <scope>NUCLEOTIDE SEQUENCE [LARGE SCALE GENOMIC DNA]</scope>
    <source>
        <strain evidence="1 2">MYBT18246</strain>
        <plasmid evidence="1 2">p14456</plasmid>
    </source>
</reference>
<dbReference type="RefSeq" id="WP_157686212.1">
    <property type="nucleotide sequence ID" value="NZ_CP015360.1"/>
</dbReference>
<dbReference type="Proteomes" id="UP000092743">
    <property type="component" value="Plasmid p14456"/>
</dbReference>
<name>A0A9W3SJI4_BACTU</name>
<dbReference type="EMBL" id="CP015360">
    <property type="protein sequence ID" value="ANS52581.1"/>
    <property type="molecule type" value="Genomic_DNA"/>
</dbReference>
<accession>A0A9W3SJI4</accession>
<geneLocation type="plasmid" evidence="1 2">
    <name>p14456</name>
</geneLocation>
<sequence length="48" mass="4912">MNVFTNHGDIGGSPTKDFILYSHGDAGCKMGAHGNTGGSPLKEHGKGI</sequence>
<gene>
    <name evidence="1" type="ORF">BT246_72930</name>
</gene>
<proteinExistence type="predicted"/>
<keyword evidence="1" id="KW-0614">Plasmid</keyword>
<dbReference type="AlphaFoldDB" id="A0A9W3SJI4"/>